<evidence type="ECO:0000313" key="9">
    <source>
        <dbReference type="Proteomes" id="UP000177069"/>
    </source>
</evidence>
<dbReference type="GO" id="GO:0005886">
    <property type="term" value="C:plasma membrane"/>
    <property type="evidence" value="ECO:0007669"/>
    <property type="project" value="UniProtKB-SubCell"/>
</dbReference>
<feature type="transmembrane region" description="Helical" evidence="7">
    <location>
        <begin position="112"/>
        <end position="132"/>
    </location>
</feature>
<feature type="transmembrane region" description="Helical" evidence="7">
    <location>
        <begin position="50"/>
        <end position="70"/>
    </location>
</feature>
<evidence type="ECO:0000256" key="4">
    <source>
        <dbReference type="ARBA" id="ARBA00022692"/>
    </source>
</evidence>
<evidence type="ECO:0000256" key="7">
    <source>
        <dbReference type="SAM" id="Phobius"/>
    </source>
</evidence>
<sequence>MKRIVRKYLKLFENRGFLILILIIFIGQAASAFLLLSLISSVFLQTGSNFGVSGVVLSFAIPGFFFMAFAGLFADIFDRRKIIIFANFFITLVVGQILVFRQAFYASIPLSFLYFIGNAFFIPASSAATAQLVSKSQLLVANSLFIFTLSSGVVLGLFAAAVIQFFFGSLSLLWVCFVLLFLAAVFSLVLPPLFPRKRRGLAIVRTAKEFWEAFLYIASRKFMWIFFIVFAFVQGVIAFGITLAPGFFEETLGLSVHKSPLLIFPLIGIGVALGTAFAHMPKLKESMLVGWGWGALGFAGAILGIVMRSGFFSQLLLLLPISLFLVSVGFGAVVCLIASRTVLQKTVPHSIQGTVFGANIILSSVFSGVMSPMGATLEVILGYASLLVWAGFVLLILGLVFVYMSIKWKF</sequence>
<feature type="transmembrane region" description="Helical" evidence="7">
    <location>
        <begin position="172"/>
        <end position="194"/>
    </location>
</feature>
<evidence type="ECO:0000256" key="1">
    <source>
        <dbReference type="ARBA" id="ARBA00004651"/>
    </source>
</evidence>
<feature type="transmembrane region" description="Helical" evidence="7">
    <location>
        <begin position="290"/>
        <end position="311"/>
    </location>
</feature>
<evidence type="ECO:0000256" key="5">
    <source>
        <dbReference type="ARBA" id="ARBA00022989"/>
    </source>
</evidence>
<dbReference type="AlphaFoldDB" id="A0A1F5FXZ8"/>
<accession>A0A1F5FXZ8</accession>
<dbReference type="Proteomes" id="UP000177069">
    <property type="component" value="Unassembled WGS sequence"/>
</dbReference>
<comment type="subcellular location">
    <subcellularLocation>
        <location evidence="1">Cell membrane</location>
        <topology evidence="1">Multi-pass membrane protein</topology>
    </subcellularLocation>
</comment>
<feature type="transmembrane region" description="Helical" evidence="7">
    <location>
        <begin position="317"/>
        <end position="343"/>
    </location>
</feature>
<keyword evidence="2" id="KW-0813">Transport</keyword>
<evidence type="ECO:0000313" key="8">
    <source>
        <dbReference type="EMBL" id="OGD84496.1"/>
    </source>
</evidence>
<keyword evidence="6 7" id="KW-0472">Membrane</keyword>
<dbReference type="Pfam" id="PF07690">
    <property type="entry name" value="MFS_1"/>
    <property type="match status" value="1"/>
</dbReference>
<evidence type="ECO:0000256" key="3">
    <source>
        <dbReference type="ARBA" id="ARBA00022475"/>
    </source>
</evidence>
<feature type="transmembrane region" description="Helical" evidence="7">
    <location>
        <begin position="355"/>
        <end position="374"/>
    </location>
</feature>
<gene>
    <name evidence="8" type="ORF">A2696_01405</name>
</gene>
<keyword evidence="3" id="KW-1003">Cell membrane</keyword>
<dbReference type="InterPro" id="IPR036259">
    <property type="entry name" value="MFS_trans_sf"/>
</dbReference>
<reference evidence="8 9" key="1">
    <citation type="journal article" date="2016" name="Nat. Commun.">
        <title>Thousands of microbial genomes shed light on interconnected biogeochemical processes in an aquifer system.</title>
        <authorList>
            <person name="Anantharaman K."/>
            <person name="Brown C.T."/>
            <person name="Hug L.A."/>
            <person name="Sharon I."/>
            <person name="Castelle C.J."/>
            <person name="Probst A.J."/>
            <person name="Thomas B.C."/>
            <person name="Singh A."/>
            <person name="Wilkins M.J."/>
            <person name="Karaoz U."/>
            <person name="Brodie E.L."/>
            <person name="Williams K.H."/>
            <person name="Hubbard S.S."/>
            <person name="Banfield J.F."/>
        </authorList>
    </citation>
    <scope>NUCLEOTIDE SEQUENCE [LARGE SCALE GENOMIC DNA]</scope>
</reference>
<evidence type="ECO:0008006" key="10">
    <source>
        <dbReference type="Google" id="ProtNLM"/>
    </source>
</evidence>
<proteinExistence type="predicted"/>
<dbReference type="GO" id="GO:0022857">
    <property type="term" value="F:transmembrane transporter activity"/>
    <property type="evidence" value="ECO:0007669"/>
    <property type="project" value="InterPro"/>
</dbReference>
<name>A0A1F5FXZ8_9BACT</name>
<dbReference type="Gene3D" id="1.20.1250.20">
    <property type="entry name" value="MFS general substrate transporter like domains"/>
    <property type="match status" value="1"/>
</dbReference>
<feature type="transmembrane region" description="Helical" evidence="7">
    <location>
        <begin position="144"/>
        <end position="166"/>
    </location>
</feature>
<keyword evidence="5 7" id="KW-1133">Transmembrane helix</keyword>
<evidence type="ECO:0000256" key="6">
    <source>
        <dbReference type="ARBA" id="ARBA00023136"/>
    </source>
</evidence>
<comment type="caution">
    <text evidence="8">The sequence shown here is derived from an EMBL/GenBank/DDBJ whole genome shotgun (WGS) entry which is preliminary data.</text>
</comment>
<evidence type="ECO:0000256" key="2">
    <source>
        <dbReference type="ARBA" id="ARBA00022448"/>
    </source>
</evidence>
<keyword evidence="4 7" id="KW-0812">Transmembrane</keyword>
<feature type="transmembrane region" description="Helical" evidence="7">
    <location>
        <begin position="16"/>
        <end position="44"/>
    </location>
</feature>
<protein>
    <recommendedName>
        <fullName evidence="10">Major facilitator superfamily (MFS) profile domain-containing protein</fullName>
    </recommendedName>
</protein>
<dbReference type="SUPFAM" id="SSF103473">
    <property type="entry name" value="MFS general substrate transporter"/>
    <property type="match status" value="1"/>
</dbReference>
<feature type="transmembrane region" description="Helical" evidence="7">
    <location>
        <begin position="380"/>
        <end position="404"/>
    </location>
</feature>
<feature type="transmembrane region" description="Helical" evidence="7">
    <location>
        <begin position="260"/>
        <end position="278"/>
    </location>
</feature>
<dbReference type="EMBL" id="MFBA01000059">
    <property type="protein sequence ID" value="OGD84496.1"/>
    <property type="molecule type" value="Genomic_DNA"/>
</dbReference>
<dbReference type="PANTHER" id="PTHR43266">
    <property type="entry name" value="MACROLIDE-EFFLUX PROTEIN"/>
    <property type="match status" value="1"/>
</dbReference>
<dbReference type="PANTHER" id="PTHR43266:SF2">
    <property type="entry name" value="MAJOR FACILITATOR SUPERFAMILY (MFS) PROFILE DOMAIN-CONTAINING PROTEIN"/>
    <property type="match status" value="1"/>
</dbReference>
<feature type="transmembrane region" description="Helical" evidence="7">
    <location>
        <begin position="82"/>
        <end position="100"/>
    </location>
</feature>
<dbReference type="InterPro" id="IPR011701">
    <property type="entry name" value="MFS"/>
</dbReference>
<organism evidence="8 9">
    <name type="scientific">Candidatus Curtissbacteria bacterium RIFCSPHIGHO2_01_FULL_41_13</name>
    <dbReference type="NCBI Taxonomy" id="1797745"/>
    <lineage>
        <taxon>Bacteria</taxon>
        <taxon>Candidatus Curtissiibacteriota</taxon>
    </lineage>
</organism>
<feature type="transmembrane region" description="Helical" evidence="7">
    <location>
        <begin position="224"/>
        <end position="248"/>
    </location>
</feature>